<dbReference type="RefSeq" id="WP_023366651.1">
    <property type="nucleotide sequence ID" value="NC_022664.1"/>
</dbReference>
<comment type="similarity">
    <text evidence="5 14 16">Belongs to the RNase HII family.</text>
</comment>
<dbReference type="PANTHER" id="PTHR10954:SF18">
    <property type="entry name" value="RIBONUCLEASE HII"/>
    <property type="match status" value="1"/>
</dbReference>
<evidence type="ECO:0000256" key="13">
    <source>
        <dbReference type="ARBA" id="ARBA00023211"/>
    </source>
</evidence>
<dbReference type="NCBIfam" id="NF000595">
    <property type="entry name" value="PRK00015.1-3"/>
    <property type="match status" value="1"/>
</dbReference>
<evidence type="ECO:0000313" key="19">
    <source>
        <dbReference type="Proteomes" id="UP000017640"/>
    </source>
</evidence>
<feature type="binding site" evidence="14 15">
    <location>
        <position position="14"/>
    </location>
    <ligand>
        <name>a divalent metal cation</name>
        <dbReference type="ChEBI" id="CHEBI:60240"/>
    </ligand>
</feature>
<comment type="function">
    <text evidence="3 14 16">Endonuclease that specifically degrades the RNA of RNA-DNA hybrids.</text>
</comment>
<evidence type="ECO:0000256" key="6">
    <source>
        <dbReference type="ARBA" id="ARBA00012180"/>
    </source>
</evidence>
<keyword evidence="11 14" id="KW-0255">Endonuclease</keyword>
<keyword evidence="19" id="KW-1185">Reference proteome</keyword>
<evidence type="ECO:0000313" key="18">
    <source>
        <dbReference type="EMBL" id="AGY91965.1"/>
    </source>
</evidence>
<dbReference type="Pfam" id="PF01351">
    <property type="entry name" value="RNase_HII"/>
    <property type="match status" value="1"/>
</dbReference>
<dbReference type="PANTHER" id="PTHR10954">
    <property type="entry name" value="RIBONUCLEASE H2 SUBUNIT A"/>
    <property type="match status" value="1"/>
</dbReference>
<dbReference type="STRING" id="1335757.SPICUR_04940"/>
<protein>
    <recommendedName>
        <fullName evidence="7 14">Ribonuclease HII</fullName>
        <shortName evidence="14">RNase HII</shortName>
        <ecNumber evidence="6 14">3.1.26.4</ecNumber>
    </recommendedName>
</protein>
<dbReference type="GO" id="GO:0043137">
    <property type="term" value="P:DNA replication, removal of RNA primer"/>
    <property type="evidence" value="ECO:0007669"/>
    <property type="project" value="TreeGrafter"/>
</dbReference>
<dbReference type="GO" id="GO:0005737">
    <property type="term" value="C:cytoplasm"/>
    <property type="evidence" value="ECO:0007669"/>
    <property type="project" value="UniProtKB-SubCell"/>
</dbReference>
<dbReference type="GO" id="GO:0004523">
    <property type="term" value="F:RNA-DNA hybrid ribonuclease activity"/>
    <property type="evidence" value="ECO:0007669"/>
    <property type="project" value="UniProtKB-UniRule"/>
</dbReference>
<dbReference type="InterPro" id="IPR036397">
    <property type="entry name" value="RNaseH_sf"/>
</dbReference>
<dbReference type="AlphaFoldDB" id="U5T3E5"/>
<gene>
    <name evidence="14" type="primary">rnhB</name>
    <name evidence="18" type="ORF">SPICUR_04940</name>
</gene>
<evidence type="ECO:0000256" key="4">
    <source>
        <dbReference type="ARBA" id="ARBA00004496"/>
    </source>
</evidence>
<dbReference type="GO" id="GO:0006298">
    <property type="term" value="P:mismatch repair"/>
    <property type="evidence" value="ECO:0007669"/>
    <property type="project" value="TreeGrafter"/>
</dbReference>
<evidence type="ECO:0000256" key="8">
    <source>
        <dbReference type="ARBA" id="ARBA00022490"/>
    </source>
</evidence>
<comment type="subcellular location">
    <subcellularLocation>
        <location evidence="4 14">Cytoplasm</location>
    </subcellularLocation>
</comment>
<keyword evidence="8 14" id="KW-0963">Cytoplasm</keyword>
<name>U5T3E5_9GAMM</name>
<dbReference type="OrthoDB" id="9803420at2"/>
<comment type="catalytic activity">
    <reaction evidence="1 14 15 16">
        <text>Endonucleolytic cleavage to 5'-phosphomonoester.</text>
        <dbReference type="EC" id="3.1.26.4"/>
    </reaction>
</comment>
<evidence type="ECO:0000256" key="3">
    <source>
        <dbReference type="ARBA" id="ARBA00004065"/>
    </source>
</evidence>
<evidence type="ECO:0000256" key="12">
    <source>
        <dbReference type="ARBA" id="ARBA00022801"/>
    </source>
</evidence>
<feature type="domain" description="RNase H type-2" evidence="17">
    <location>
        <begin position="8"/>
        <end position="197"/>
    </location>
</feature>
<keyword evidence="12 14" id="KW-0378">Hydrolase</keyword>
<reference evidence="18 19" key="1">
    <citation type="journal article" date="2013" name="BMC Genomics">
        <title>Genomes of "Spiribacter", a streamlined, successful halophilic bacterium.</title>
        <authorList>
            <person name="Lopez-Perez M."/>
            <person name="Ghai R."/>
            <person name="Leon M.J."/>
            <person name="Rodriguez-Olmos A."/>
            <person name="Copa-Patino J.L."/>
            <person name="Soliveri J."/>
            <person name="Sanchez-Porro C."/>
            <person name="Ventosa A."/>
            <person name="Rodriguez-Valera F."/>
        </authorList>
    </citation>
    <scope>NUCLEOTIDE SEQUENCE [LARGE SCALE GENOMIC DNA]</scope>
    <source>
        <strain evidence="18 19">UAH-SP71</strain>
    </source>
</reference>
<dbReference type="KEGG" id="spiu:SPICUR_04940"/>
<dbReference type="HOGENOM" id="CLU_036532_3_2_6"/>
<organism evidence="18 19">
    <name type="scientific">Spiribacter curvatus</name>
    <dbReference type="NCBI Taxonomy" id="1335757"/>
    <lineage>
        <taxon>Bacteria</taxon>
        <taxon>Pseudomonadati</taxon>
        <taxon>Pseudomonadota</taxon>
        <taxon>Gammaproteobacteria</taxon>
        <taxon>Chromatiales</taxon>
        <taxon>Ectothiorhodospiraceae</taxon>
        <taxon>Spiribacter</taxon>
    </lineage>
</organism>
<evidence type="ECO:0000256" key="1">
    <source>
        <dbReference type="ARBA" id="ARBA00000077"/>
    </source>
</evidence>
<evidence type="ECO:0000256" key="7">
    <source>
        <dbReference type="ARBA" id="ARBA00019179"/>
    </source>
</evidence>
<dbReference type="Proteomes" id="UP000017640">
    <property type="component" value="Chromosome"/>
</dbReference>
<evidence type="ECO:0000256" key="9">
    <source>
        <dbReference type="ARBA" id="ARBA00022722"/>
    </source>
</evidence>
<accession>U5T3E5</accession>
<dbReference type="InterPro" id="IPR024567">
    <property type="entry name" value="RNase_HII/HIII_dom"/>
</dbReference>
<dbReference type="InterPro" id="IPR022898">
    <property type="entry name" value="RNase_HII"/>
</dbReference>
<keyword evidence="9 14" id="KW-0540">Nuclease</keyword>
<dbReference type="CDD" id="cd07182">
    <property type="entry name" value="RNase_HII_bacteria_HII_like"/>
    <property type="match status" value="1"/>
</dbReference>
<evidence type="ECO:0000256" key="5">
    <source>
        <dbReference type="ARBA" id="ARBA00007383"/>
    </source>
</evidence>
<evidence type="ECO:0000256" key="11">
    <source>
        <dbReference type="ARBA" id="ARBA00022759"/>
    </source>
</evidence>
<dbReference type="Gene3D" id="3.30.420.10">
    <property type="entry name" value="Ribonuclease H-like superfamily/Ribonuclease H"/>
    <property type="match status" value="1"/>
</dbReference>
<feature type="binding site" evidence="14 15">
    <location>
        <position position="15"/>
    </location>
    <ligand>
        <name>a divalent metal cation</name>
        <dbReference type="ChEBI" id="CHEBI:60240"/>
    </ligand>
</feature>
<dbReference type="eggNOG" id="COG0164">
    <property type="taxonomic scope" value="Bacteria"/>
</dbReference>
<keyword evidence="13 14" id="KW-0464">Manganese</keyword>
<comment type="cofactor">
    <cofactor evidence="14 15">
        <name>Mn(2+)</name>
        <dbReference type="ChEBI" id="CHEBI:29035"/>
    </cofactor>
    <cofactor evidence="14 15">
        <name>Mg(2+)</name>
        <dbReference type="ChEBI" id="CHEBI:18420"/>
    </cofactor>
    <text evidence="14 15">Manganese or magnesium. Binds 1 divalent metal ion per monomer in the absence of substrate. May bind a second metal ion after substrate binding.</text>
</comment>
<dbReference type="HAMAP" id="MF_00052_B">
    <property type="entry name" value="RNase_HII_B"/>
    <property type="match status" value="1"/>
</dbReference>
<evidence type="ECO:0000256" key="2">
    <source>
        <dbReference type="ARBA" id="ARBA00001946"/>
    </source>
</evidence>
<evidence type="ECO:0000256" key="14">
    <source>
        <dbReference type="HAMAP-Rule" id="MF_00052"/>
    </source>
</evidence>
<dbReference type="GO" id="GO:0003723">
    <property type="term" value="F:RNA binding"/>
    <property type="evidence" value="ECO:0007669"/>
    <property type="project" value="UniProtKB-UniRule"/>
</dbReference>
<evidence type="ECO:0000259" key="17">
    <source>
        <dbReference type="PROSITE" id="PS51975"/>
    </source>
</evidence>
<comment type="cofactor">
    <cofactor evidence="2">
        <name>Mg(2+)</name>
        <dbReference type="ChEBI" id="CHEBI:18420"/>
    </cofactor>
</comment>
<keyword evidence="10 14" id="KW-0479">Metal-binding</keyword>
<evidence type="ECO:0000256" key="16">
    <source>
        <dbReference type="RuleBase" id="RU003515"/>
    </source>
</evidence>
<dbReference type="SUPFAM" id="SSF53098">
    <property type="entry name" value="Ribonuclease H-like"/>
    <property type="match status" value="1"/>
</dbReference>
<dbReference type="NCBIfam" id="NF000596">
    <property type="entry name" value="PRK00015.1-4"/>
    <property type="match status" value="1"/>
</dbReference>
<evidence type="ECO:0000256" key="10">
    <source>
        <dbReference type="ARBA" id="ARBA00022723"/>
    </source>
</evidence>
<dbReference type="InterPro" id="IPR001352">
    <property type="entry name" value="RNase_HII/HIII"/>
</dbReference>
<dbReference type="PATRIC" id="fig|1335757.3.peg.962"/>
<evidence type="ECO:0000256" key="15">
    <source>
        <dbReference type="PROSITE-ProRule" id="PRU01319"/>
    </source>
</evidence>
<dbReference type="EMBL" id="CP005990">
    <property type="protein sequence ID" value="AGY91965.1"/>
    <property type="molecule type" value="Genomic_DNA"/>
</dbReference>
<sequence length="202" mass="22007">MRSDDIDPAVAGVDEVGRGPLAGPVVAAAVILDARTDWSMLRDSKRLSAKRREALDQRIRAAALAWRIASADVEEIDRLNIREASLLAMQRAVEGLDPAPASVRVDGRDCPVVACPVTAVIGGDDQVPAIAAASIIAKVYRDQCALELHARFPEYGFDRHRGYPTALHRERLLRHGPCAAHRHSFAPVRAADGTYHREHSGR</sequence>
<dbReference type="GO" id="GO:0032299">
    <property type="term" value="C:ribonuclease H2 complex"/>
    <property type="evidence" value="ECO:0007669"/>
    <property type="project" value="TreeGrafter"/>
</dbReference>
<dbReference type="EC" id="3.1.26.4" evidence="6 14"/>
<dbReference type="GO" id="GO:0030145">
    <property type="term" value="F:manganese ion binding"/>
    <property type="evidence" value="ECO:0007669"/>
    <property type="project" value="UniProtKB-UniRule"/>
</dbReference>
<dbReference type="PROSITE" id="PS51975">
    <property type="entry name" value="RNASE_H_2"/>
    <property type="match status" value="1"/>
</dbReference>
<dbReference type="InterPro" id="IPR012337">
    <property type="entry name" value="RNaseH-like_sf"/>
</dbReference>
<proteinExistence type="inferred from homology"/>
<feature type="binding site" evidence="14 15">
    <location>
        <position position="106"/>
    </location>
    <ligand>
        <name>a divalent metal cation</name>
        <dbReference type="ChEBI" id="CHEBI:60240"/>
    </ligand>
</feature>